<keyword evidence="2" id="KW-1185">Reference proteome</keyword>
<protein>
    <submittedName>
        <fullName evidence="1">Uncharacterized protein</fullName>
    </submittedName>
</protein>
<organism evidence="1 2">
    <name type="scientific">Rhodopirellula maiorica SM1</name>
    <dbReference type="NCBI Taxonomy" id="1265738"/>
    <lineage>
        <taxon>Bacteria</taxon>
        <taxon>Pseudomonadati</taxon>
        <taxon>Planctomycetota</taxon>
        <taxon>Planctomycetia</taxon>
        <taxon>Pirellulales</taxon>
        <taxon>Pirellulaceae</taxon>
        <taxon>Novipirellula</taxon>
    </lineage>
</organism>
<dbReference type="AlphaFoldDB" id="M5RDB3"/>
<reference evidence="1 2" key="1">
    <citation type="journal article" date="2013" name="Mar. Genomics">
        <title>Expression of sulfatases in Rhodopirellula baltica and the diversity of sulfatases in the genus Rhodopirellula.</title>
        <authorList>
            <person name="Wegner C.E."/>
            <person name="Richter-Heitmann T."/>
            <person name="Klindworth A."/>
            <person name="Klockow C."/>
            <person name="Richter M."/>
            <person name="Achstetter T."/>
            <person name="Glockner F.O."/>
            <person name="Harder J."/>
        </authorList>
    </citation>
    <scope>NUCLEOTIDE SEQUENCE [LARGE SCALE GENOMIC DNA]</scope>
    <source>
        <strain evidence="1 2">SM1</strain>
    </source>
</reference>
<dbReference type="Proteomes" id="UP000011991">
    <property type="component" value="Unassembled WGS sequence"/>
</dbReference>
<evidence type="ECO:0000313" key="1">
    <source>
        <dbReference type="EMBL" id="EMI17478.1"/>
    </source>
</evidence>
<sequence>MQRETKLIVFKRARTDLLERHRRVDHLCHCSRPIKGEHRNADHGNTGGHPQSATILENKIGLWWLTFHRGFPPESVVGWPASV</sequence>
<dbReference type="EMBL" id="ANOG01000795">
    <property type="protein sequence ID" value="EMI17478.1"/>
    <property type="molecule type" value="Genomic_DNA"/>
</dbReference>
<evidence type="ECO:0000313" key="2">
    <source>
        <dbReference type="Proteomes" id="UP000011991"/>
    </source>
</evidence>
<accession>M5RDB3</accession>
<name>M5RDB3_9BACT</name>
<comment type="caution">
    <text evidence="1">The sequence shown here is derived from an EMBL/GenBank/DDBJ whole genome shotgun (WGS) entry which is preliminary data.</text>
</comment>
<proteinExistence type="predicted"/>
<gene>
    <name evidence="1" type="ORF">RMSM_05604</name>
</gene>